<proteinExistence type="predicted"/>
<keyword evidence="2" id="KW-1185">Reference proteome</keyword>
<reference evidence="1" key="1">
    <citation type="submission" date="2023-04" db="EMBL/GenBank/DDBJ databases">
        <title>Phytophthora fragariaefolia NBRC 109709.</title>
        <authorList>
            <person name="Ichikawa N."/>
            <person name="Sato H."/>
            <person name="Tonouchi N."/>
        </authorList>
    </citation>
    <scope>NUCLEOTIDE SEQUENCE</scope>
    <source>
        <strain evidence="1">NBRC 109709</strain>
    </source>
</reference>
<dbReference type="Proteomes" id="UP001165121">
    <property type="component" value="Unassembled WGS sequence"/>
</dbReference>
<gene>
    <name evidence="1" type="ORF">Pfra01_000320700</name>
</gene>
<organism evidence="1 2">
    <name type="scientific">Phytophthora fragariaefolia</name>
    <dbReference type="NCBI Taxonomy" id="1490495"/>
    <lineage>
        <taxon>Eukaryota</taxon>
        <taxon>Sar</taxon>
        <taxon>Stramenopiles</taxon>
        <taxon>Oomycota</taxon>
        <taxon>Peronosporomycetes</taxon>
        <taxon>Peronosporales</taxon>
        <taxon>Peronosporaceae</taxon>
        <taxon>Phytophthora</taxon>
    </lineage>
</organism>
<dbReference type="AlphaFoldDB" id="A0A9W6TTT3"/>
<comment type="caution">
    <text evidence="1">The sequence shown here is derived from an EMBL/GenBank/DDBJ whole genome shotgun (WGS) entry which is preliminary data.</text>
</comment>
<protein>
    <submittedName>
        <fullName evidence="1">Unnamed protein product</fullName>
    </submittedName>
</protein>
<accession>A0A9W6TTT3</accession>
<evidence type="ECO:0000313" key="1">
    <source>
        <dbReference type="EMBL" id="GMF22206.1"/>
    </source>
</evidence>
<sequence length="189" mass="20935">MDREVSSRGEAAAMVDVRVVVVSMMHFDFGLSTCTVPVLQLDREAINCYEVLINIIIESDGFGIVHQTIDSSQNLAALMVTEDVSLAENGFMALPPNTPPSLSIEVTTPIESDDDQNDGLDFTRVRAELDRLLEEGLLEMGQREESRRALNELDEAQVQYTIDVYKYHLESCPTTKIHNPSAGGMSRSL</sequence>
<name>A0A9W6TTT3_9STRA</name>
<dbReference type="OrthoDB" id="10345219at2759"/>
<dbReference type="EMBL" id="BSXT01000246">
    <property type="protein sequence ID" value="GMF22206.1"/>
    <property type="molecule type" value="Genomic_DNA"/>
</dbReference>
<evidence type="ECO:0000313" key="2">
    <source>
        <dbReference type="Proteomes" id="UP001165121"/>
    </source>
</evidence>